<dbReference type="STRING" id="1547922.ISF6_1135"/>
<sequence length="278" mass="29414">MSASDPGPDHAGWDTHVHVFDAAAPVRPGHYRPAHHPLADAERAAAAAGCTRLVLVQPSVYGSDNGVMLQALEASAGRHRGVAVVDPAVDDATLDRLHAAGVRGIRFNLVSPAGHAGDPGPALAALAPRLRARGWHVQWYAPAERLPDLLRWQAGSGLVFVLDHLAGLHAGLAADDPAWSAAEALAAGGAWIKLSGWYRLRAAPPYDALRPAIRRAAALFGERTLWGSDWPHTAFAPGSAPDPSLLLSPLRTALGDDALDAVRRRHPRPLYLDEPSPP</sequence>
<dbReference type="InterPro" id="IPR032466">
    <property type="entry name" value="Metal_Hydrolase"/>
</dbReference>
<dbReference type="SUPFAM" id="SSF51556">
    <property type="entry name" value="Metallo-dependent hydrolases"/>
    <property type="match status" value="1"/>
</dbReference>
<keyword evidence="2" id="KW-0378">Hydrolase</keyword>
<dbReference type="Gene3D" id="3.20.20.140">
    <property type="entry name" value="Metal-dependent hydrolases"/>
    <property type="match status" value="1"/>
</dbReference>
<protein>
    <submittedName>
        <fullName evidence="2">Putative 2-pyrone-4,6-dicarboxylic acid hydrolase</fullName>
    </submittedName>
</protein>
<dbReference type="PANTHER" id="PTHR35563:SF2">
    <property type="entry name" value="BARREL METAL-DEPENDENT HYDROLASE, PUTATIVE (AFU_ORTHOLOGUE AFUA_1G16240)-RELATED"/>
    <property type="match status" value="1"/>
</dbReference>
<feature type="domain" description="Amidohydrolase-related" evidence="1">
    <location>
        <begin position="13"/>
        <end position="264"/>
    </location>
</feature>
<dbReference type="PANTHER" id="PTHR35563">
    <property type="entry name" value="BARREL METAL-DEPENDENT HYDROLASE, PUTATIVE (AFU_ORTHOLOGUE AFUA_1G16240)-RELATED"/>
    <property type="match status" value="1"/>
</dbReference>
<reference evidence="3" key="1">
    <citation type="submission" date="2015-07" db="EMBL/GenBank/DDBJ databases">
        <title>Discovery of a poly(ethylene terephthalate assimilation.</title>
        <authorList>
            <person name="Yoshida S."/>
            <person name="Hiraga K."/>
            <person name="Takehana T."/>
            <person name="Taniguchi I."/>
            <person name="Yamaji H."/>
            <person name="Maeda Y."/>
            <person name="Toyohara K."/>
            <person name="Miyamoto K."/>
            <person name="Kimura Y."/>
            <person name="Oda K."/>
        </authorList>
    </citation>
    <scope>NUCLEOTIDE SEQUENCE [LARGE SCALE GENOMIC DNA]</scope>
    <source>
        <strain evidence="3">NBRC 110686 / TISTR 2288 / 201-F6</strain>
    </source>
</reference>
<reference evidence="2 3" key="2">
    <citation type="journal article" date="2016" name="Science">
        <title>A bacterium that degrades and assimilates poly(ethylene terephthalate).</title>
        <authorList>
            <person name="Yoshida S."/>
            <person name="Hiraga K."/>
            <person name="Takehana T."/>
            <person name="Taniguchi I."/>
            <person name="Yamaji H."/>
            <person name="Maeda Y."/>
            <person name="Toyohara K."/>
            <person name="Miyamoto K."/>
            <person name="Kimura Y."/>
            <person name="Oda K."/>
        </authorList>
    </citation>
    <scope>NUCLEOTIDE SEQUENCE [LARGE SCALE GENOMIC DNA]</scope>
    <source>
        <strain evidence="3">NBRC 110686 / TISTR 2288 / 201-F6</strain>
    </source>
</reference>
<comment type="caution">
    <text evidence="2">The sequence shown here is derived from an EMBL/GenBank/DDBJ whole genome shotgun (WGS) entry which is preliminary data.</text>
</comment>
<proteinExistence type="predicted"/>
<evidence type="ECO:0000313" key="2">
    <source>
        <dbReference type="EMBL" id="GAP35364.1"/>
    </source>
</evidence>
<organism evidence="2 3">
    <name type="scientific">Piscinibacter sakaiensis</name>
    <name type="common">Ideonella sakaiensis</name>
    <dbReference type="NCBI Taxonomy" id="1547922"/>
    <lineage>
        <taxon>Bacteria</taxon>
        <taxon>Pseudomonadati</taxon>
        <taxon>Pseudomonadota</taxon>
        <taxon>Betaproteobacteria</taxon>
        <taxon>Burkholderiales</taxon>
        <taxon>Sphaerotilaceae</taxon>
        <taxon>Piscinibacter</taxon>
    </lineage>
</organism>
<name>A0A0K8NYJ0_PISS1</name>
<accession>A0A0K8NYJ0</accession>
<dbReference type="Proteomes" id="UP000037660">
    <property type="component" value="Unassembled WGS sequence"/>
</dbReference>
<dbReference type="EMBL" id="BBYR01000021">
    <property type="protein sequence ID" value="GAP35364.1"/>
    <property type="molecule type" value="Genomic_DNA"/>
</dbReference>
<dbReference type="RefSeq" id="WP_054019425.1">
    <property type="nucleotide sequence ID" value="NZ_BBYR01000021.1"/>
</dbReference>
<dbReference type="Pfam" id="PF04909">
    <property type="entry name" value="Amidohydro_2"/>
    <property type="match status" value="1"/>
</dbReference>
<dbReference type="OrthoDB" id="9787654at2"/>
<keyword evidence="3" id="KW-1185">Reference proteome</keyword>
<evidence type="ECO:0000313" key="3">
    <source>
        <dbReference type="Proteomes" id="UP000037660"/>
    </source>
</evidence>
<dbReference type="InterPro" id="IPR052358">
    <property type="entry name" value="Aro_Compnd_Degr_Hydrolases"/>
</dbReference>
<dbReference type="InterPro" id="IPR006680">
    <property type="entry name" value="Amidohydro-rel"/>
</dbReference>
<dbReference type="GO" id="GO:0016787">
    <property type="term" value="F:hydrolase activity"/>
    <property type="evidence" value="ECO:0007669"/>
    <property type="project" value="UniProtKB-KW"/>
</dbReference>
<evidence type="ECO:0000259" key="1">
    <source>
        <dbReference type="Pfam" id="PF04909"/>
    </source>
</evidence>
<gene>
    <name evidence="2" type="ORF">ISF6_1135</name>
</gene>
<dbReference type="AlphaFoldDB" id="A0A0K8NYJ0"/>